<sequence length="61" mass="6949">MGQVVPRSQRAPKKRNILPLTHVLNKFKISTVYRDEQCSHELAQNNALVQFTASNVITLDE</sequence>
<accession>A0A0N1IJA4</accession>
<proteinExistence type="predicted"/>
<dbReference type="AlphaFoldDB" id="A0A0N1IJA4"/>
<dbReference type="EMBL" id="LADJ01001618">
    <property type="protein sequence ID" value="KPJ20847.1"/>
    <property type="molecule type" value="Genomic_DNA"/>
</dbReference>
<reference evidence="1 2" key="1">
    <citation type="journal article" date="2015" name="Nat. Commun.">
        <title>Outbred genome sequencing and CRISPR/Cas9 gene editing in butterflies.</title>
        <authorList>
            <person name="Li X."/>
            <person name="Fan D."/>
            <person name="Zhang W."/>
            <person name="Liu G."/>
            <person name="Zhang L."/>
            <person name="Zhao L."/>
            <person name="Fang X."/>
            <person name="Chen L."/>
            <person name="Dong Y."/>
            <person name="Chen Y."/>
            <person name="Ding Y."/>
            <person name="Zhao R."/>
            <person name="Feng M."/>
            <person name="Zhu Y."/>
            <person name="Feng Y."/>
            <person name="Jiang X."/>
            <person name="Zhu D."/>
            <person name="Xiang H."/>
            <person name="Feng X."/>
            <person name="Li S."/>
            <person name="Wang J."/>
            <person name="Zhang G."/>
            <person name="Kronforst M.R."/>
            <person name="Wang W."/>
        </authorList>
    </citation>
    <scope>NUCLEOTIDE SEQUENCE [LARGE SCALE GENOMIC DNA]</scope>
    <source>
        <strain evidence="1">Ya'a_city_454_Pm</strain>
        <tissue evidence="1">Whole body</tissue>
    </source>
</reference>
<evidence type="ECO:0000313" key="2">
    <source>
        <dbReference type="Proteomes" id="UP000053240"/>
    </source>
</evidence>
<protein>
    <submittedName>
        <fullName evidence="1">Uncharacterized protein</fullName>
    </submittedName>
</protein>
<organism evidence="1 2">
    <name type="scientific">Papilio machaon</name>
    <name type="common">Old World swallowtail butterfly</name>
    <dbReference type="NCBI Taxonomy" id="76193"/>
    <lineage>
        <taxon>Eukaryota</taxon>
        <taxon>Metazoa</taxon>
        <taxon>Ecdysozoa</taxon>
        <taxon>Arthropoda</taxon>
        <taxon>Hexapoda</taxon>
        <taxon>Insecta</taxon>
        <taxon>Pterygota</taxon>
        <taxon>Neoptera</taxon>
        <taxon>Endopterygota</taxon>
        <taxon>Lepidoptera</taxon>
        <taxon>Glossata</taxon>
        <taxon>Ditrysia</taxon>
        <taxon>Papilionoidea</taxon>
        <taxon>Papilionidae</taxon>
        <taxon>Papilioninae</taxon>
        <taxon>Papilio</taxon>
    </lineage>
</organism>
<name>A0A0N1IJA4_PAPMA</name>
<evidence type="ECO:0000313" key="1">
    <source>
        <dbReference type="EMBL" id="KPJ20847.1"/>
    </source>
</evidence>
<dbReference type="InParanoid" id="A0A0N1IJA4"/>
<keyword evidence="2" id="KW-1185">Reference proteome</keyword>
<dbReference type="Proteomes" id="UP000053240">
    <property type="component" value="Unassembled WGS sequence"/>
</dbReference>
<gene>
    <name evidence="1" type="ORF">RR48_00643</name>
</gene>
<comment type="caution">
    <text evidence="1">The sequence shown here is derived from an EMBL/GenBank/DDBJ whole genome shotgun (WGS) entry which is preliminary data.</text>
</comment>